<dbReference type="Proteomes" id="UP000054776">
    <property type="component" value="Unassembled WGS sequence"/>
</dbReference>
<sequence length="60" mass="6831">MQFTFSLLLHSSDGNQFPITYQISQIHFARSVNTKLDRVLMDHISCGTVLNQPIRQPNGN</sequence>
<dbReference type="InParanoid" id="A0A0V1ARH6"/>
<keyword evidence="2" id="KW-1185">Reference proteome</keyword>
<gene>
    <name evidence="1" type="ORF">T01_9982</name>
</gene>
<comment type="caution">
    <text evidence="1">The sequence shown here is derived from an EMBL/GenBank/DDBJ whole genome shotgun (WGS) entry which is preliminary data.</text>
</comment>
<proteinExistence type="predicted"/>
<name>A0A0V1ARH6_TRISP</name>
<evidence type="ECO:0000313" key="2">
    <source>
        <dbReference type="Proteomes" id="UP000054776"/>
    </source>
</evidence>
<reference evidence="1 2" key="1">
    <citation type="submission" date="2015-01" db="EMBL/GenBank/DDBJ databases">
        <title>Evolution of Trichinella species and genotypes.</title>
        <authorList>
            <person name="Korhonen P.K."/>
            <person name="Edoardo P."/>
            <person name="Giuseppe L.R."/>
            <person name="Gasser R.B."/>
        </authorList>
    </citation>
    <scope>NUCLEOTIDE SEQUENCE [LARGE SCALE GENOMIC DNA]</scope>
    <source>
        <strain evidence="1">ISS3</strain>
    </source>
</reference>
<dbReference type="EMBL" id="JYDH01000264">
    <property type="protein sequence ID" value="KRY27309.1"/>
    <property type="molecule type" value="Genomic_DNA"/>
</dbReference>
<protein>
    <submittedName>
        <fullName evidence="1">Uncharacterized protein</fullName>
    </submittedName>
</protein>
<evidence type="ECO:0000313" key="1">
    <source>
        <dbReference type="EMBL" id="KRY27309.1"/>
    </source>
</evidence>
<accession>A0A0V1ARH6</accession>
<dbReference type="AlphaFoldDB" id="A0A0V1ARH6"/>
<organism evidence="1 2">
    <name type="scientific">Trichinella spiralis</name>
    <name type="common">Trichina worm</name>
    <dbReference type="NCBI Taxonomy" id="6334"/>
    <lineage>
        <taxon>Eukaryota</taxon>
        <taxon>Metazoa</taxon>
        <taxon>Ecdysozoa</taxon>
        <taxon>Nematoda</taxon>
        <taxon>Enoplea</taxon>
        <taxon>Dorylaimia</taxon>
        <taxon>Trichinellida</taxon>
        <taxon>Trichinellidae</taxon>
        <taxon>Trichinella</taxon>
    </lineage>
</organism>